<evidence type="ECO:0000313" key="2">
    <source>
        <dbReference type="Proteomes" id="UP001375539"/>
    </source>
</evidence>
<comment type="caution">
    <text evidence="1">The sequence shown here is derived from an EMBL/GenBank/DDBJ whole genome shotgun (WGS) entry which is preliminary data.</text>
</comment>
<dbReference type="EMBL" id="JBBKAI010000002">
    <property type="protein sequence ID" value="MEJ8655031.1"/>
    <property type="molecule type" value="Genomic_DNA"/>
</dbReference>
<dbReference type="Proteomes" id="UP001375539">
    <property type="component" value="Unassembled WGS sequence"/>
</dbReference>
<evidence type="ECO:0000313" key="1">
    <source>
        <dbReference type="EMBL" id="MEJ8655031.1"/>
    </source>
</evidence>
<proteinExistence type="predicted"/>
<reference evidence="1" key="1">
    <citation type="submission" date="2024-03" db="EMBL/GenBank/DDBJ databases">
        <title>Novel Streptomyces species of biotechnological and ecological value are a feature of Machair soil.</title>
        <authorList>
            <person name="Prole J.R."/>
            <person name="Goodfellow M."/>
            <person name="Allenby N."/>
            <person name="Ward A.C."/>
        </authorList>
    </citation>
    <scope>NUCLEOTIDE SEQUENCE</scope>
    <source>
        <strain evidence="1">MS1.AVA.4</strain>
    </source>
</reference>
<keyword evidence="2" id="KW-1185">Reference proteome</keyword>
<accession>A0ACC6Q9L1</accession>
<organism evidence="1 2">
    <name type="scientific">Streptomyces pratisoli</name>
    <dbReference type="NCBI Taxonomy" id="3139917"/>
    <lineage>
        <taxon>Bacteria</taxon>
        <taxon>Bacillati</taxon>
        <taxon>Actinomycetota</taxon>
        <taxon>Actinomycetes</taxon>
        <taxon>Kitasatosporales</taxon>
        <taxon>Streptomycetaceae</taxon>
        <taxon>Streptomyces</taxon>
    </lineage>
</organism>
<protein>
    <submittedName>
        <fullName evidence="1">Amidase domain-containing protein</fullName>
    </submittedName>
</protein>
<sequence length="339" mass="36587">MSDYFAARAGVLKGTYTTSEEAVASSPHGAMFRELLAQQLPELNDRREAYARHGRSFTEITTSFGDVLTGPGPDGTVVVRATVAERSVLTNTDGSQEPDEGELPGRFLFANGALRVEADDAAVEATLPTTDDAARDASVAPPAEASVEDVAGGVDVLPIELDADGMLVDEPAAVAPQGAALRAAPSASGTATWAKRNAGIKWDYDTDCANFVSKALHWGGKMQQRKGGRKNPSRWFRNNIGWIRLDSYTWAAAANLRQHLKSYRGGREISRYDARPGDVIFGYYRSSKKWNHTGVVTAAKGGNISITQHGRTSHTTLNQWFKGNKHLSAISIIRPGKRS</sequence>
<gene>
    <name evidence="1" type="ORF">WKI58_00545</name>
</gene>
<name>A0ACC6Q9L1_9ACTN</name>